<gene>
    <name evidence="9" type="ORF">MGAL_10B047719</name>
</gene>
<keyword evidence="4 7" id="KW-1133">Transmembrane helix</keyword>
<evidence type="ECO:0000256" key="3">
    <source>
        <dbReference type="ARBA" id="ARBA00022729"/>
    </source>
</evidence>
<keyword evidence="5 7" id="KW-0472">Membrane</keyword>
<dbReference type="OrthoDB" id="1055097at2759"/>
<evidence type="ECO:0000256" key="7">
    <source>
        <dbReference type="SAM" id="Phobius"/>
    </source>
</evidence>
<dbReference type="PROSITE" id="PS51450">
    <property type="entry name" value="LRR"/>
    <property type="match status" value="1"/>
</dbReference>
<comment type="subcellular location">
    <subcellularLocation>
        <location evidence="1">Membrane</location>
        <topology evidence="1">Single-pass membrane protein</topology>
    </subcellularLocation>
</comment>
<feature type="signal peptide" evidence="8">
    <location>
        <begin position="1"/>
        <end position="17"/>
    </location>
</feature>
<protein>
    <submittedName>
        <fullName evidence="9">Uncharacterized protein</fullName>
    </submittedName>
</protein>
<keyword evidence="3 8" id="KW-0732">Signal</keyword>
<keyword evidence="2 7" id="KW-0812">Transmembrane</keyword>
<dbReference type="Gene3D" id="3.80.10.10">
    <property type="entry name" value="Ribonuclease Inhibitor"/>
    <property type="match status" value="1"/>
</dbReference>
<dbReference type="InterPro" id="IPR032675">
    <property type="entry name" value="LRR_dom_sf"/>
</dbReference>
<dbReference type="Pfam" id="PF13855">
    <property type="entry name" value="LRR_8"/>
    <property type="match status" value="1"/>
</dbReference>
<evidence type="ECO:0000313" key="10">
    <source>
        <dbReference type="Proteomes" id="UP000596742"/>
    </source>
</evidence>
<evidence type="ECO:0000256" key="8">
    <source>
        <dbReference type="SAM" id="SignalP"/>
    </source>
</evidence>
<dbReference type="GO" id="GO:0007165">
    <property type="term" value="P:signal transduction"/>
    <property type="evidence" value="ECO:0007669"/>
    <property type="project" value="TreeGrafter"/>
</dbReference>
<dbReference type="InterPro" id="IPR001611">
    <property type="entry name" value="Leu-rich_rpt"/>
</dbReference>
<dbReference type="GO" id="GO:0005886">
    <property type="term" value="C:plasma membrane"/>
    <property type="evidence" value="ECO:0007669"/>
    <property type="project" value="TreeGrafter"/>
</dbReference>
<proteinExistence type="predicted"/>
<evidence type="ECO:0000256" key="2">
    <source>
        <dbReference type="ARBA" id="ARBA00022692"/>
    </source>
</evidence>
<dbReference type="PANTHER" id="PTHR24365:SF541">
    <property type="entry name" value="PROTEIN TOLL-RELATED"/>
    <property type="match status" value="1"/>
</dbReference>
<keyword evidence="10" id="KW-1185">Reference proteome</keyword>
<name>A0A8B6ETZ7_MYTGA</name>
<dbReference type="SUPFAM" id="SSF52058">
    <property type="entry name" value="L domain-like"/>
    <property type="match status" value="1"/>
</dbReference>
<evidence type="ECO:0000313" key="9">
    <source>
        <dbReference type="EMBL" id="VDI39018.1"/>
    </source>
</evidence>
<dbReference type="Proteomes" id="UP000596742">
    <property type="component" value="Unassembled WGS sequence"/>
</dbReference>
<comment type="caution">
    <text evidence="9">The sequence shown here is derived from an EMBL/GenBank/DDBJ whole genome shotgun (WGS) entry which is preliminary data.</text>
</comment>
<sequence>MALLLTILMFCIYNGDAATPTGCTGDSSDSSIIHYTCDMTSIGGSISFAGFTDSEPQRLTINSASGTVSAGTFSGFSAFSGVNSDYPATLQFLCTGSLSFSTGTFGDLGYFEEVFIKDCTTSLIASMFNSLGTANKVSISGGTLSTIDAGTFTSLDITPISTTASPRGELSIKNVVLTPGTFPSTFFDPLTNIKFIYLENLGLTSVDAAWFSSNTALVYLSLANNQITTLPSTIFDTTLALLYINLHGAPLDCTDTSTTWYYDYTVANNITFDGAAVCSTPAAEQYKSLAVWAQAFATSTDACNGEMGIVVGGSCIGLFQLICYCVTFVCLIFGIVALILVIYLRRSTLRAKQDNGRNGNQRKEKRKGGRREKRDSNAWT</sequence>
<dbReference type="AlphaFoldDB" id="A0A8B6ETZ7"/>
<dbReference type="EMBL" id="UYJE01005646">
    <property type="protein sequence ID" value="VDI39018.1"/>
    <property type="molecule type" value="Genomic_DNA"/>
</dbReference>
<organism evidence="9 10">
    <name type="scientific">Mytilus galloprovincialis</name>
    <name type="common">Mediterranean mussel</name>
    <dbReference type="NCBI Taxonomy" id="29158"/>
    <lineage>
        <taxon>Eukaryota</taxon>
        <taxon>Metazoa</taxon>
        <taxon>Spiralia</taxon>
        <taxon>Lophotrochozoa</taxon>
        <taxon>Mollusca</taxon>
        <taxon>Bivalvia</taxon>
        <taxon>Autobranchia</taxon>
        <taxon>Pteriomorphia</taxon>
        <taxon>Mytilida</taxon>
        <taxon>Mytiloidea</taxon>
        <taxon>Mytilidae</taxon>
        <taxon>Mytilinae</taxon>
        <taxon>Mytilus</taxon>
    </lineage>
</organism>
<feature type="chain" id="PRO_5032379354" evidence="8">
    <location>
        <begin position="18"/>
        <end position="380"/>
    </location>
</feature>
<evidence type="ECO:0000256" key="4">
    <source>
        <dbReference type="ARBA" id="ARBA00022989"/>
    </source>
</evidence>
<evidence type="ECO:0000256" key="6">
    <source>
        <dbReference type="SAM" id="MobiDB-lite"/>
    </source>
</evidence>
<accession>A0A8B6ETZ7</accession>
<evidence type="ECO:0000256" key="1">
    <source>
        <dbReference type="ARBA" id="ARBA00004167"/>
    </source>
</evidence>
<feature type="region of interest" description="Disordered" evidence="6">
    <location>
        <begin position="353"/>
        <end position="380"/>
    </location>
</feature>
<dbReference type="GO" id="GO:0038023">
    <property type="term" value="F:signaling receptor activity"/>
    <property type="evidence" value="ECO:0007669"/>
    <property type="project" value="TreeGrafter"/>
</dbReference>
<reference evidence="9" key="1">
    <citation type="submission" date="2018-11" db="EMBL/GenBank/DDBJ databases">
        <authorList>
            <person name="Alioto T."/>
            <person name="Alioto T."/>
        </authorList>
    </citation>
    <scope>NUCLEOTIDE SEQUENCE</scope>
</reference>
<feature type="transmembrane region" description="Helical" evidence="7">
    <location>
        <begin position="318"/>
        <end position="344"/>
    </location>
</feature>
<dbReference type="PANTHER" id="PTHR24365">
    <property type="entry name" value="TOLL-LIKE RECEPTOR"/>
    <property type="match status" value="1"/>
</dbReference>
<evidence type="ECO:0000256" key="5">
    <source>
        <dbReference type="ARBA" id="ARBA00023136"/>
    </source>
</evidence>